<dbReference type="InterPro" id="IPR000073">
    <property type="entry name" value="AB_hydrolase_1"/>
</dbReference>
<comment type="caution">
    <text evidence="2">The sequence shown here is derived from an EMBL/GenBank/DDBJ whole genome shotgun (WGS) entry which is preliminary data.</text>
</comment>
<evidence type="ECO:0000313" key="2">
    <source>
        <dbReference type="EMBL" id="KAF7361474.1"/>
    </source>
</evidence>
<dbReference type="EMBL" id="JACAZH010000008">
    <property type="protein sequence ID" value="KAF7361474.1"/>
    <property type="molecule type" value="Genomic_DNA"/>
</dbReference>
<dbReference type="InterPro" id="IPR029058">
    <property type="entry name" value="AB_hydrolase_fold"/>
</dbReference>
<evidence type="ECO:0000259" key="1">
    <source>
        <dbReference type="Pfam" id="PF12697"/>
    </source>
</evidence>
<evidence type="ECO:0000313" key="3">
    <source>
        <dbReference type="Proteomes" id="UP000623467"/>
    </source>
</evidence>
<protein>
    <submittedName>
        <fullName evidence="2">Putative oxidoreductase ephD</fullName>
    </submittedName>
</protein>
<gene>
    <name evidence="2" type="ORF">MSAN_01180600</name>
</gene>
<organism evidence="2 3">
    <name type="scientific">Mycena sanguinolenta</name>
    <dbReference type="NCBI Taxonomy" id="230812"/>
    <lineage>
        <taxon>Eukaryota</taxon>
        <taxon>Fungi</taxon>
        <taxon>Dikarya</taxon>
        <taxon>Basidiomycota</taxon>
        <taxon>Agaricomycotina</taxon>
        <taxon>Agaricomycetes</taxon>
        <taxon>Agaricomycetidae</taxon>
        <taxon>Agaricales</taxon>
        <taxon>Marasmiineae</taxon>
        <taxon>Mycenaceae</taxon>
        <taxon>Mycena</taxon>
    </lineage>
</organism>
<dbReference type="PANTHER" id="PTHR43194:SF2">
    <property type="entry name" value="PEROXISOMAL MEMBRANE PROTEIN LPX1"/>
    <property type="match status" value="1"/>
</dbReference>
<dbReference type="Gene3D" id="3.40.50.1820">
    <property type="entry name" value="alpha/beta hydrolase"/>
    <property type="match status" value="1"/>
</dbReference>
<name>A0A8H6YNA8_9AGAR</name>
<dbReference type="Pfam" id="PF12697">
    <property type="entry name" value="Abhydrolase_6"/>
    <property type="match status" value="1"/>
</dbReference>
<dbReference type="PANTHER" id="PTHR43194">
    <property type="entry name" value="HYDROLASE ALPHA/BETA FOLD FAMILY"/>
    <property type="match status" value="1"/>
</dbReference>
<dbReference type="SUPFAM" id="SSF53474">
    <property type="entry name" value="alpha/beta-Hydrolases"/>
    <property type="match status" value="1"/>
</dbReference>
<dbReference type="InterPro" id="IPR050228">
    <property type="entry name" value="Carboxylesterase_BioH"/>
</dbReference>
<reference evidence="2" key="1">
    <citation type="submission" date="2020-05" db="EMBL/GenBank/DDBJ databases">
        <title>Mycena genomes resolve the evolution of fungal bioluminescence.</title>
        <authorList>
            <person name="Tsai I.J."/>
        </authorList>
    </citation>
    <scope>NUCLEOTIDE SEQUENCE</scope>
    <source>
        <strain evidence="2">160909Yilan</strain>
    </source>
</reference>
<dbReference type="Proteomes" id="UP000623467">
    <property type="component" value="Unassembled WGS sequence"/>
</dbReference>
<sequence length="288" mass="31518">MSTVGQLLKSADGTDIYAEAVGDSFKPAVVFIHGFSMSSIAFNAIFADPKWIASLYLVRYDIRGHGRSGKPTEEAAWESKRLAEDFDAVVQAFKLDKPFVLGWSLGATFITDILSFNPSTYISGIIYVGALPYMGPTLAKVGSPACLVTLPPLMQTADVDQYQAAAIAFVQLTYDALPYDFHLACLGNSLVQPREVIVRLLSRTQDPSGLLKAGREAGLPLLSVHGAKDRIIVRQAVLDAVEGWKNLTVVDIKDAEHFVWLSQPDDFRSQVLSWIARVLHNDCLCSPE</sequence>
<feature type="domain" description="AB hydrolase-1" evidence="1">
    <location>
        <begin position="29"/>
        <end position="267"/>
    </location>
</feature>
<accession>A0A8H6YNA8</accession>
<proteinExistence type="predicted"/>
<keyword evidence="3" id="KW-1185">Reference proteome</keyword>
<dbReference type="OrthoDB" id="408373at2759"/>
<dbReference type="AlphaFoldDB" id="A0A8H6YNA8"/>